<accession>A0A0V0GLN6</accession>
<sequence>MQHKPIKKVETVNKRDLDEKKGQTPSVCFLLPSPPPLIETLKSHLPFTYSSSQKLKAIKNDIFFFSISHH</sequence>
<protein>
    <submittedName>
        <fullName evidence="1">Putative ovule protein</fullName>
    </submittedName>
</protein>
<dbReference type="AlphaFoldDB" id="A0A0V0GLN6"/>
<proteinExistence type="predicted"/>
<dbReference type="EMBL" id="GEDG01036503">
    <property type="protein sequence ID" value="JAP08663.1"/>
    <property type="molecule type" value="Transcribed_RNA"/>
</dbReference>
<name>A0A0V0GLN6_SOLCH</name>
<reference evidence="1" key="1">
    <citation type="submission" date="2015-12" db="EMBL/GenBank/DDBJ databases">
        <title>Gene expression during late stages of embryo sac development: a critical building block for successful pollen-pistil interactions.</title>
        <authorList>
            <person name="Liu Y."/>
            <person name="Joly V."/>
            <person name="Sabar M."/>
            <person name="Matton D.P."/>
        </authorList>
    </citation>
    <scope>NUCLEOTIDE SEQUENCE</scope>
</reference>
<evidence type="ECO:0000313" key="1">
    <source>
        <dbReference type="EMBL" id="JAP08663.1"/>
    </source>
</evidence>
<organism evidence="1">
    <name type="scientific">Solanum chacoense</name>
    <name type="common">Chaco potato</name>
    <dbReference type="NCBI Taxonomy" id="4108"/>
    <lineage>
        <taxon>Eukaryota</taxon>
        <taxon>Viridiplantae</taxon>
        <taxon>Streptophyta</taxon>
        <taxon>Embryophyta</taxon>
        <taxon>Tracheophyta</taxon>
        <taxon>Spermatophyta</taxon>
        <taxon>Magnoliopsida</taxon>
        <taxon>eudicotyledons</taxon>
        <taxon>Gunneridae</taxon>
        <taxon>Pentapetalae</taxon>
        <taxon>asterids</taxon>
        <taxon>lamiids</taxon>
        <taxon>Solanales</taxon>
        <taxon>Solanaceae</taxon>
        <taxon>Solanoideae</taxon>
        <taxon>Solaneae</taxon>
        <taxon>Solanum</taxon>
    </lineage>
</organism>